<reference evidence="3" key="1">
    <citation type="submission" date="2019-11" db="EMBL/GenBank/DDBJ databases">
        <title>Isolation and characterization of two novel species in the genus Thiomicrorhabdus.</title>
        <authorList>
            <person name="Mochizuki J."/>
            <person name="Kojima H."/>
            <person name="Fukui M."/>
        </authorList>
    </citation>
    <scope>NUCLEOTIDE SEQUENCE [LARGE SCALE GENOMIC DNA]</scope>
    <source>
        <strain evidence="3">AkT22</strain>
    </source>
</reference>
<dbReference type="SUPFAM" id="SSF49354">
    <property type="entry name" value="PapD-like"/>
    <property type="match status" value="1"/>
</dbReference>
<keyword evidence="1" id="KW-0732">Signal</keyword>
<dbReference type="AlphaFoldDB" id="A0A6F8PLW8"/>
<protein>
    <recommendedName>
        <fullName evidence="4">Pili assembly chaperone N-terminal domain-containing protein</fullName>
    </recommendedName>
</protein>
<dbReference type="InterPro" id="IPR013783">
    <property type="entry name" value="Ig-like_fold"/>
</dbReference>
<evidence type="ECO:0000256" key="1">
    <source>
        <dbReference type="SAM" id="SignalP"/>
    </source>
</evidence>
<dbReference type="EMBL" id="AP021888">
    <property type="protein sequence ID" value="BBP42990.1"/>
    <property type="molecule type" value="Genomic_DNA"/>
</dbReference>
<dbReference type="RefSeq" id="WP_173290835.1">
    <property type="nucleotide sequence ID" value="NZ_AP021888.1"/>
</dbReference>
<name>A0A6F8PLW8_9GAMM</name>
<sequence>MKNLIFLVLMICSTLAHANLLISPTRILFSGNERAENVVIMNQGNTTATYRIELVTQRQTADGGYLRLDNKKDDLTGMFAAEDMIRFSPRQVTLAPGEKQTVRLSLRRPERLPEGEYRTHLGFTQLPNPVAIDSAPGAAKMQVFMLTSFTIPVQVWQGKLNLQAKIAKAQILATPVSENPKQKQWAVAIDLNRSGSFSSVGKLNVYWKPTLQEEYQRVAFLDNSTLYRELSHRTILIGLKDQPAKKGYYKVDYEAAKFYPQRIFDVFEFQY</sequence>
<accession>A0A6F8PLW8</accession>
<feature type="signal peptide" evidence="1">
    <location>
        <begin position="1"/>
        <end position="18"/>
    </location>
</feature>
<evidence type="ECO:0000313" key="2">
    <source>
        <dbReference type="EMBL" id="BBP42990.1"/>
    </source>
</evidence>
<gene>
    <name evidence="2" type="ORF">THMIRHAT_07360</name>
</gene>
<organism evidence="2 3">
    <name type="scientific">Thiosulfativibrio zosterae</name>
    <dbReference type="NCBI Taxonomy" id="2675053"/>
    <lineage>
        <taxon>Bacteria</taxon>
        <taxon>Pseudomonadati</taxon>
        <taxon>Pseudomonadota</taxon>
        <taxon>Gammaproteobacteria</taxon>
        <taxon>Thiotrichales</taxon>
        <taxon>Piscirickettsiaceae</taxon>
        <taxon>Thiosulfativibrio</taxon>
    </lineage>
</organism>
<proteinExistence type="predicted"/>
<feature type="chain" id="PRO_5026207433" description="Pili assembly chaperone N-terminal domain-containing protein" evidence="1">
    <location>
        <begin position="19"/>
        <end position="271"/>
    </location>
</feature>
<keyword evidence="3" id="KW-1185">Reference proteome</keyword>
<dbReference type="InterPro" id="IPR008962">
    <property type="entry name" value="PapD-like_sf"/>
</dbReference>
<dbReference type="KEGG" id="tzo:THMIRHAT_07360"/>
<dbReference type="Gene3D" id="2.60.40.10">
    <property type="entry name" value="Immunoglobulins"/>
    <property type="match status" value="1"/>
</dbReference>
<evidence type="ECO:0008006" key="4">
    <source>
        <dbReference type="Google" id="ProtNLM"/>
    </source>
</evidence>
<dbReference type="Proteomes" id="UP000501466">
    <property type="component" value="Chromosome"/>
</dbReference>
<evidence type="ECO:0000313" key="3">
    <source>
        <dbReference type="Proteomes" id="UP000501466"/>
    </source>
</evidence>